<name>A0A7W1WP12_9BACL</name>
<dbReference type="RefSeq" id="WP_181750574.1">
    <property type="nucleotide sequence ID" value="NZ_JACEIQ010000002.1"/>
</dbReference>
<organism evidence="2 3">
    <name type="scientific">Paenactinomyces guangxiensis</name>
    <dbReference type="NCBI Taxonomy" id="1490290"/>
    <lineage>
        <taxon>Bacteria</taxon>
        <taxon>Bacillati</taxon>
        <taxon>Bacillota</taxon>
        <taxon>Bacilli</taxon>
        <taxon>Bacillales</taxon>
        <taxon>Thermoactinomycetaceae</taxon>
        <taxon>Paenactinomyces</taxon>
    </lineage>
</organism>
<comment type="caution">
    <text evidence="2">The sequence shown here is derived from an EMBL/GenBank/DDBJ whole genome shotgun (WGS) entry which is preliminary data.</text>
</comment>
<dbReference type="Proteomes" id="UP000535491">
    <property type="component" value="Unassembled WGS sequence"/>
</dbReference>
<dbReference type="EMBL" id="JACEIQ010000002">
    <property type="protein sequence ID" value="MBA4493331.1"/>
    <property type="molecule type" value="Genomic_DNA"/>
</dbReference>
<keyword evidence="1" id="KW-0472">Membrane</keyword>
<accession>A0A7W1WP12</accession>
<keyword evidence="1" id="KW-1133">Transmembrane helix</keyword>
<feature type="transmembrane region" description="Helical" evidence="1">
    <location>
        <begin position="12"/>
        <end position="32"/>
    </location>
</feature>
<feature type="transmembrane region" description="Helical" evidence="1">
    <location>
        <begin position="44"/>
        <end position="67"/>
    </location>
</feature>
<reference evidence="2 3" key="1">
    <citation type="submission" date="2020-07" db="EMBL/GenBank/DDBJ databases">
        <authorList>
            <person name="Feng H."/>
        </authorList>
    </citation>
    <scope>NUCLEOTIDE SEQUENCE [LARGE SCALE GENOMIC DNA]</scope>
    <source>
        <strain evidence="3">s-10</strain>
    </source>
</reference>
<keyword evidence="1" id="KW-0812">Transmembrane</keyword>
<keyword evidence="3" id="KW-1185">Reference proteome</keyword>
<proteinExistence type="predicted"/>
<dbReference type="AlphaFoldDB" id="A0A7W1WP12"/>
<evidence type="ECO:0000313" key="3">
    <source>
        <dbReference type="Proteomes" id="UP000535491"/>
    </source>
</evidence>
<evidence type="ECO:0000256" key="1">
    <source>
        <dbReference type="SAM" id="Phobius"/>
    </source>
</evidence>
<evidence type="ECO:0000313" key="2">
    <source>
        <dbReference type="EMBL" id="MBA4493331.1"/>
    </source>
</evidence>
<gene>
    <name evidence="2" type="ORF">H1191_03290</name>
</gene>
<protein>
    <submittedName>
        <fullName evidence="2">Uncharacterized protein</fullName>
    </submittedName>
</protein>
<sequence length="432" mass="49318">MTKEKKNKPKIYIKGYGNQIIYAIGGATVYAYNFVRKKINVLSVWQKILLGIVSIGLLASLVTISIYRGNAIETLKPIVAPYINEAMKDGEPETLVKKLENGYLPNKPCAKIGMKMDDFFNKCGENYEEFNYINYTVGGEGKSIYKDWEARFQNEKLVEMSSTSKELNQYTMKKIEKTFGNADRVTLKEFQINFVFDKSTSILSSIRIQQNGLTELKPEMEPVGEPMGGTSVDLPLPIDQDLYQQPKLKKISKKLPSSRLITSGKQTMEQLSRMATQGDIILQDCGRVGVSTLNEVMNRCGKEFEDFTDRKSYNSFANSNFDGRVQTLSYHYGTHRVFYYFYNGKLLVTKVLFTDDLELKFTDIRNKLGETDDIGRTGRVETYYDFRYPIGSYTLIFTAIIPSQDLSHAENCSSMIITTHPEFYHGVEFGWL</sequence>